<evidence type="ECO:0000256" key="2">
    <source>
        <dbReference type="SAM" id="SignalP"/>
    </source>
</evidence>
<dbReference type="InterPro" id="IPR050976">
    <property type="entry name" value="Snaclec"/>
</dbReference>
<dbReference type="Pfam" id="PF00059">
    <property type="entry name" value="Lectin_C"/>
    <property type="match status" value="1"/>
</dbReference>
<keyword evidence="1" id="KW-1015">Disulfide bond</keyword>
<dbReference type="CDD" id="cd00037">
    <property type="entry name" value="CLECT"/>
    <property type="match status" value="1"/>
</dbReference>
<evidence type="ECO:0000256" key="1">
    <source>
        <dbReference type="ARBA" id="ARBA00023157"/>
    </source>
</evidence>
<dbReference type="Proteomes" id="UP000887575">
    <property type="component" value="Unassembled WGS sequence"/>
</dbReference>
<dbReference type="WBParaSite" id="MBELARI_LOCUS12373">
    <property type="protein sequence ID" value="MBELARI_LOCUS12373"/>
    <property type="gene ID" value="MBELARI_LOCUS12373"/>
</dbReference>
<organism evidence="4 5">
    <name type="scientific">Mesorhabditis belari</name>
    <dbReference type="NCBI Taxonomy" id="2138241"/>
    <lineage>
        <taxon>Eukaryota</taxon>
        <taxon>Metazoa</taxon>
        <taxon>Ecdysozoa</taxon>
        <taxon>Nematoda</taxon>
        <taxon>Chromadorea</taxon>
        <taxon>Rhabditida</taxon>
        <taxon>Rhabditina</taxon>
        <taxon>Rhabditomorpha</taxon>
        <taxon>Rhabditoidea</taxon>
        <taxon>Rhabditidae</taxon>
        <taxon>Mesorhabditinae</taxon>
        <taxon>Mesorhabditis</taxon>
    </lineage>
</organism>
<dbReference type="InterPro" id="IPR016187">
    <property type="entry name" value="CTDL_fold"/>
</dbReference>
<dbReference type="InterPro" id="IPR001304">
    <property type="entry name" value="C-type_lectin-like"/>
</dbReference>
<evidence type="ECO:0000313" key="4">
    <source>
        <dbReference type="Proteomes" id="UP000887575"/>
    </source>
</evidence>
<name>A0AAF3EEP8_9BILA</name>
<feature type="signal peptide" evidence="2">
    <location>
        <begin position="1"/>
        <end position="15"/>
    </location>
</feature>
<dbReference type="PANTHER" id="PTHR22991:SF40">
    <property type="entry name" value="PROTEIN CBG13490"/>
    <property type="match status" value="1"/>
</dbReference>
<protein>
    <submittedName>
        <fullName evidence="5">C-type lectin domain-containing protein</fullName>
    </submittedName>
</protein>
<accession>A0AAF3EEP8</accession>
<dbReference type="Gene3D" id="3.10.100.10">
    <property type="entry name" value="Mannose-Binding Protein A, subunit A"/>
    <property type="match status" value="1"/>
</dbReference>
<feature type="chain" id="PRO_5042019217" evidence="2">
    <location>
        <begin position="16"/>
        <end position="155"/>
    </location>
</feature>
<keyword evidence="4" id="KW-1185">Reference proteome</keyword>
<proteinExistence type="predicted"/>
<evidence type="ECO:0000313" key="5">
    <source>
        <dbReference type="WBParaSite" id="MBELARI_LOCUS12373"/>
    </source>
</evidence>
<keyword evidence="2" id="KW-0732">Signal</keyword>
<dbReference type="InterPro" id="IPR016186">
    <property type="entry name" value="C-type_lectin-like/link_sf"/>
</dbReference>
<dbReference type="PROSITE" id="PS50041">
    <property type="entry name" value="C_TYPE_LECTIN_2"/>
    <property type="match status" value="1"/>
</dbReference>
<dbReference type="SUPFAM" id="SSF56436">
    <property type="entry name" value="C-type lectin-like"/>
    <property type="match status" value="1"/>
</dbReference>
<reference evidence="5" key="1">
    <citation type="submission" date="2024-02" db="UniProtKB">
        <authorList>
            <consortium name="WormBaseParasite"/>
        </authorList>
    </citation>
    <scope>IDENTIFICATION</scope>
</reference>
<evidence type="ECO:0000259" key="3">
    <source>
        <dbReference type="PROSITE" id="PS50041"/>
    </source>
</evidence>
<feature type="domain" description="C-type lectin" evidence="3">
    <location>
        <begin position="33"/>
        <end position="136"/>
    </location>
</feature>
<dbReference type="AlphaFoldDB" id="A0AAF3EEP8"/>
<sequence>MKSLLGLLLIPFLLAADPKCSPTYTYQADLKICWRWLKAYAPWSWAKDDCSQELSGNLPSIHSGYENALYAQIFANITGDTRWWLGAQKGADGQWKWTDGTPFDFQRFAQTNDTQSDCAYLDAKDQQWKLELCKQQSQWFSFVCVKLPIPSISQP</sequence>
<dbReference type="PANTHER" id="PTHR22991">
    <property type="entry name" value="PROTEIN CBG13490"/>
    <property type="match status" value="1"/>
</dbReference>
<dbReference type="SMART" id="SM00034">
    <property type="entry name" value="CLECT"/>
    <property type="match status" value="1"/>
</dbReference>